<evidence type="ECO:0000256" key="4">
    <source>
        <dbReference type="ARBA" id="ARBA00023125"/>
    </source>
</evidence>
<dbReference type="PROSITE" id="PS00552">
    <property type="entry name" value="HTH_MERR_1"/>
    <property type="match status" value="1"/>
</dbReference>
<dbReference type="GO" id="GO:0051537">
    <property type="term" value="F:2 iron, 2 sulfur cluster binding"/>
    <property type="evidence" value="ECO:0007669"/>
    <property type="project" value="UniProtKB-KW"/>
</dbReference>
<evidence type="ECO:0000256" key="3">
    <source>
        <dbReference type="ARBA" id="ARBA00023014"/>
    </source>
</evidence>
<gene>
    <name evidence="7" type="ORF">SCA03_30760</name>
</gene>
<dbReference type="InterPro" id="IPR010211">
    <property type="entry name" value="Redox-sen_tscrpt-act_SoxR"/>
</dbReference>
<keyword evidence="2" id="KW-0408">Iron</keyword>
<dbReference type="OrthoDB" id="9802944at2"/>
<evidence type="ECO:0000313" key="8">
    <source>
        <dbReference type="Proteomes" id="UP000319210"/>
    </source>
</evidence>
<dbReference type="SUPFAM" id="SSF46955">
    <property type="entry name" value="Putative DNA-binding domain"/>
    <property type="match status" value="1"/>
</dbReference>
<evidence type="ECO:0000256" key="2">
    <source>
        <dbReference type="ARBA" id="ARBA00023004"/>
    </source>
</evidence>
<dbReference type="InterPro" id="IPR000551">
    <property type="entry name" value="MerR-type_HTH_dom"/>
</dbReference>
<dbReference type="Pfam" id="PF13411">
    <property type="entry name" value="MerR_1"/>
    <property type="match status" value="1"/>
</dbReference>
<keyword evidence="8" id="KW-1185">Reference proteome</keyword>
<feature type="domain" description="HTH merR-type" evidence="6">
    <location>
        <begin position="13"/>
        <end position="79"/>
    </location>
</feature>
<accession>A0A4Y3QYM7</accession>
<feature type="region of interest" description="Disordered" evidence="5">
    <location>
        <begin position="141"/>
        <end position="225"/>
    </location>
</feature>
<protein>
    <submittedName>
        <fullName evidence="7">Redox-sensitive transcriptional activator SoxR</fullName>
    </submittedName>
</protein>
<dbReference type="InterPro" id="IPR047057">
    <property type="entry name" value="MerR_fam"/>
</dbReference>
<dbReference type="PANTHER" id="PTHR30204:SF0">
    <property type="entry name" value="REDOX-SENSITIVE TRANSCRIPTIONAL ACTIVATOR SOXR"/>
    <property type="match status" value="1"/>
</dbReference>
<dbReference type="NCBIfam" id="TIGR01950">
    <property type="entry name" value="SoxR"/>
    <property type="match status" value="1"/>
</dbReference>
<dbReference type="PROSITE" id="PS50937">
    <property type="entry name" value="HTH_MERR_2"/>
    <property type="match status" value="1"/>
</dbReference>
<comment type="caution">
    <text evidence="7">The sequence shown here is derived from an EMBL/GenBank/DDBJ whole genome shotgun (WGS) entry which is preliminary data.</text>
</comment>
<sequence>MATQLSWKAKEATVGELAERAGVATSALRFYEREGLIHSRRTSGNQRRYSRDTLRRIAFIRASQRLGIPLAAIREVMALLPEGRTPTPEDWAAVSECWREDLNQRIALMEQLRDHLTDCIGCGCLSLTTCTLANPHDRLGEEGPGARALAQPCGPDPSAAGGRSCDRTGTAAAKTDSCAGDAATAQCGTGSCGDDAQGTTDAEEDAAAEEKPAASRSGRAHRRAG</sequence>
<reference evidence="7 8" key="1">
    <citation type="submission" date="2019-06" db="EMBL/GenBank/DDBJ databases">
        <title>Whole genome shotgun sequence of Streptomyces cacaoi subsp. cacaoi NBRC 12748.</title>
        <authorList>
            <person name="Hosoyama A."/>
            <person name="Uohara A."/>
            <person name="Ohji S."/>
            <person name="Ichikawa N."/>
        </authorList>
    </citation>
    <scope>NUCLEOTIDE SEQUENCE [LARGE SCALE GENOMIC DNA]</scope>
    <source>
        <strain evidence="7 8">NBRC 12748</strain>
    </source>
</reference>
<keyword evidence="1" id="KW-0001">2Fe-2S</keyword>
<dbReference type="GO" id="GO:0003677">
    <property type="term" value="F:DNA binding"/>
    <property type="evidence" value="ECO:0007669"/>
    <property type="project" value="UniProtKB-KW"/>
</dbReference>
<evidence type="ECO:0000313" key="7">
    <source>
        <dbReference type="EMBL" id="GEB50525.1"/>
    </source>
</evidence>
<dbReference type="GO" id="GO:0006979">
    <property type="term" value="P:response to oxidative stress"/>
    <property type="evidence" value="ECO:0007669"/>
    <property type="project" value="InterPro"/>
</dbReference>
<dbReference type="PRINTS" id="PR00040">
    <property type="entry name" value="HTHMERR"/>
</dbReference>
<dbReference type="SMART" id="SM00422">
    <property type="entry name" value="HTH_MERR"/>
    <property type="match status" value="1"/>
</dbReference>
<dbReference type="AlphaFoldDB" id="A0A4Y3QYM7"/>
<proteinExistence type="predicted"/>
<keyword evidence="4" id="KW-0238">DNA-binding</keyword>
<keyword evidence="1" id="KW-0479">Metal-binding</keyword>
<evidence type="ECO:0000256" key="1">
    <source>
        <dbReference type="ARBA" id="ARBA00022714"/>
    </source>
</evidence>
<dbReference type="Gene3D" id="1.10.1660.10">
    <property type="match status" value="1"/>
</dbReference>
<evidence type="ECO:0000256" key="5">
    <source>
        <dbReference type="SAM" id="MobiDB-lite"/>
    </source>
</evidence>
<evidence type="ECO:0000259" key="6">
    <source>
        <dbReference type="PROSITE" id="PS50937"/>
    </source>
</evidence>
<organism evidence="7 8">
    <name type="scientific">Streptomyces cacaoi</name>
    <dbReference type="NCBI Taxonomy" id="1898"/>
    <lineage>
        <taxon>Bacteria</taxon>
        <taxon>Bacillati</taxon>
        <taxon>Actinomycetota</taxon>
        <taxon>Actinomycetes</taxon>
        <taxon>Kitasatosporales</taxon>
        <taxon>Streptomycetaceae</taxon>
        <taxon>Streptomyces</taxon>
    </lineage>
</organism>
<dbReference type="CDD" id="cd01110">
    <property type="entry name" value="HTH_SoxR"/>
    <property type="match status" value="1"/>
</dbReference>
<dbReference type="Proteomes" id="UP000319210">
    <property type="component" value="Unassembled WGS sequence"/>
</dbReference>
<dbReference type="PANTHER" id="PTHR30204">
    <property type="entry name" value="REDOX-CYCLING DRUG-SENSING TRANSCRIPTIONAL ACTIVATOR SOXR"/>
    <property type="match status" value="1"/>
</dbReference>
<keyword evidence="3" id="KW-0411">Iron-sulfur</keyword>
<name>A0A4Y3QYM7_STRCI</name>
<dbReference type="EMBL" id="BJMM01000013">
    <property type="protein sequence ID" value="GEB50525.1"/>
    <property type="molecule type" value="Genomic_DNA"/>
</dbReference>
<dbReference type="InterPro" id="IPR009061">
    <property type="entry name" value="DNA-bd_dom_put_sf"/>
</dbReference>
<dbReference type="GO" id="GO:0003700">
    <property type="term" value="F:DNA-binding transcription factor activity"/>
    <property type="evidence" value="ECO:0007669"/>
    <property type="project" value="InterPro"/>
</dbReference>